<dbReference type="CTD" id="9817002"/>
<keyword evidence="1" id="KW-0472">Membrane</keyword>
<evidence type="ECO:0000313" key="4">
    <source>
        <dbReference type="Proteomes" id="UP000483820"/>
    </source>
</evidence>
<accession>A0A6A5GM25</accession>
<keyword evidence="2" id="KW-0732">Signal</keyword>
<organism evidence="3 4">
    <name type="scientific">Caenorhabditis remanei</name>
    <name type="common">Caenorhabditis vulgaris</name>
    <dbReference type="NCBI Taxonomy" id="31234"/>
    <lineage>
        <taxon>Eukaryota</taxon>
        <taxon>Metazoa</taxon>
        <taxon>Ecdysozoa</taxon>
        <taxon>Nematoda</taxon>
        <taxon>Chromadorea</taxon>
        <taxon>Rhabditida</taxon>
        <taxon>Rhabditina</taxon>
        <taxon>Rhabditomorpha</taxon>
        <taxon>Rhabditoidea</taxon>
        <taxon>Rhabditidae</taxon>
        <taxon>Peloderinae</taxon>
        <taxon>Caenorhabditis</taxon>
    </lineage>
</organism>
<dbReference type="EMBL" id="WUAV01000004">
    <property type="protein sequence ID" value="KAF1755691.1"/>
    <property type="molecule type" value="Genomic_DNA"/>
</dbReference>
<keyword evidence="1" id="KW-0812">Transmembrane</keyword>
<evidence type="ECO:0000313" key="3">
    <source>
        <dbReference type="EMBL" id="KAF1755691.1"/>
    </source>
</evidence>
<feature type="chain" id="PRO_5025675183" description="SCP domain-containing protein" evidence="2">
    <location>
        <begin position="21"/>
        <end position="214"/>
    </location>
</feature>
<proteinExistence type="predicted"/>
<feature type="signal peptide" evidence="2">
    <location>
        <begin position="1"/>
        <end position="20"/>
    </location>
</feature>
<evidence type="ECO:0000256" key="1">
    <source>
        <dbReference type="SAM" id="Phobius"/>
    </source>
</evidence>
<evidence type="ECO:0008006" key="5">
    <source>
        <dbReference type="Google" id="ProtNLM"/>
    </source>
</evidence>
<dbReference type="InterPro" id="IPR035940">
    <property type="entry name" value="CAP_sf"/>
</dbReference>
<dbReference type="SUPFAM" id="SSF55797">
    <property type="entry name" value="PR-1-like"/>
    <property type="match status" value="1"/>
</dbReference>
<name>A0A6A5GM25_CAERE</name>
<feature type="transmembrane region" description="Helical" evidence="1">
    <location>
        <begin position="195"/>
        <end position="213"/>
    </location>
</feature>
<gene>
    <name evidence="3" type="ORF">GCK72_012141</name>
</gene>
<dbReference type="Gene3D" id="3.40.33.10">
    <property type="entry name" value="CAP"/>
    <property type="match status" value="1"/>
</dbReference>
<keyword evidence="1" id="KW-1133">Transmembrane helix</keyword>
<dbReference type="KEGG" id="crq:GCK72_012141"/>
<dbReference type="Proteomes" id="UP000483820">
    <property type="component" value="Chromosome IV"/>
</dbReference>
<protein>
    <recommendedName>
        <fullName evidence="5">SCP domain-containing protein</fullName>
    </recommendedName>
</protein>
<sequence length="214" mass="24133">MKILYITCILFAFFAQSVVSTSKDYQKLNVDYFNRARNQFAANLPVANMNELEYDEALEKTFSSCQTAQKEAENDNRVIMFRSDSVTEISFDREGEAQKLVNDNHVNALLYKLIFHSQITSVGCVQLDMECAYPGPGHNTPDVWRTTGMCFFDGPENAKIPDNFKRGKPATQCPNGRSEKYKNLCKTSKSSSGSLVSPAHILIAAVFIMITFYF</sequence>
<evidence type="ECO:0000256" key="2">
    <source>
        <dbReference type="SAM" id="SignalP"/>
    </source>
</evidence>
<dbReference type="RefSeq" id="XP_003105381.2">
    <property type="nucleotide sequence ID" value="XM_003105333.2"/>
</dbReference>
<dbReference type="AlphaFoldDB" id="A0A6A5GM25"/>
<comment type="caution">
    <text evidence="3">The sequence shown here is derived from an EMBL/GenBank/DDBJ whole genome shotgun (WGS) entry which is preliminary data.</text>
</comment>
<dbReference type="GeneID" id="9817002"/>
<reference evidence="3 4" key="1">
    <citation type="submission" date="2019-12" db="EMBL/GenBank/DDBJ databases">
        <title>Chromosome-level assembly of the Caenorhabditis remanei genome.</title>
        <authorList>
            <person name="Teterina A.A."/>
            <person name="Willis J.H."/>
            <person name="Phillips P.C."/>
        </authorList>
    </citation>
    <scope>NUCLEOTIDE SEQUENCE [LARGE SCALE GENOMIC DNA]</scope>
    <source>
        <strain evidence="3 4">PX506</strain>
        <tissue evidence="3">Whole organism</tissue>
    </source>
</reference>